<feature type="region of interest" description="Disordered" evidence="1">
    <location>
        <begin position="24"/>
        <end position="45"/>
    </location>
</feature>
<evidence type="ECO:0000313" key="3">
    <source>
        <dbReference type="Proteomes" id="UP001472677"/>
    </source>
</evidence>
<name>A0ABR2F9N8_9ROSI</name>
<comment type="caution">
    <text evidence="2">The sequence shown here is derived from an EMBL/GenBank/DDBJ whole genome shotgun (WGS) entry which is preliminary data.</text>
</comment>
<dbReference type="EMBL" id="JBBPBM010000007">
    <property type="protein sequence ID" value="KAK8575028.1"/>
    <property type="molecule type" value="Genomic_DNA"/>
</dbReference>
<gene>
    <name evidence="2" type="ORF">V6N12_062705</name>
</gene>
<evidence type="ECO:0000313" key="2">
    <source>
        <dbReference type="EMBL" id="KAK8575028.1"/>
    </source>
</evidence>
<protein>
    <submittedName>
        <fullName evidence="2">Uncharacterized protein</fullName>
    </submittedName>
</protein>
<sequence>MSSRDQSPTLGLACRCFASSNCPDDWEQRDTPCSPDLLSPPRPSSRLYSREARRLTPDLVIVGWLSAGYQLGF</sequence>
<accession>A0ABR2F9N8</accession>
<evidence type="ECO:0000256" key="1">
    <source>
        <dbReference type="SAM" id="MobiDB-lite"/>
    </source>
</evidence>
<proteinExistence type="predicted"/>
<organism evidence="2 3">
    <name type="scientific">Hibiscus sabdariffa</name>
    <name type="common">roselle</name>
    <dbReference type="NCBI Taxonomy" id="183260"/>
    <lineage>
        <taxon>Eukaryota</taxon>
        <taxon>Viridiplantae</taxon>
        <taxon>Streptophyta</taxon>
        <taxon>Embryophyta</taxon>
        <taxon>Tracheophyta</taxon>
        <taxon>Spermatophyta</taxon>
        <taxon>Magnoliopsida</taxon>
        <taxon>eudicotyledons</taxon>
        <taxon>Gunneridae</taxon>
        <taxon>Pentapetalae</taxon>
        <taxon>rosids</taxon>
        <taxon>malvids</taxon>
        <taxon>Malvales</taxon>
        <taxon>Malvaceae</taxon>
        <taxon>Malvoideae</taxon>
        <taxon>Hibiscus</taxon>
    </lineage>
</organism>
<reference evidence="2 3" key="1">
    <citation type="journal article" date="2024" name="G3 (Bethesda)">
        <title>Genome assembly of Hibiscus sabdariffa L. provides insights into metabolisms of medicinal natural products.</title>
        <authorList>
            <person name="Kim T."/>
        </authorList>
    </citation>
    <scope>NUCLEOTIDE SEQUENCE [LARGE SCALE GENOMIC DNA]</scope>
    <source>
        <strain evidence="2">TK-2024</strain>
        <tissue evidence="2">Old leaves</tissue>
    </source>
</reference>
<keyword evidence="3" id="KW-1185">Reference proteome</keyword>
<dbReference type="Proteomes" id="UP001472677">
    <property type="component" value="Unassembled WGS sequence"/>
</dbReference>